<feature type="domain" description="Metalloprotease TldD/E central" evidence="4">
    <location>
        <begin position="126"/>
        <end position="231"/>
    </location>
</feature>
<dbReference type="InterPro" id="IPR002510">
    <property type="entry name" value="Metalloprtase-TldD/E_N"/>
</dbReference>
<evidence type="ECO:0000259" key="2">
    <source>
        <dbReference type="Pfam" id="PF01523"/>
    </source>
</evidence>
<dbReference type="Pfam" id="PF19289">
    <property type="entry name" value="PmbA_TldD_3rd"/>
    <property type="match status" value="1"/>
</dbReference>
<accession>A0A521APP5</accession>
<evidence type="ECO:0000313" key="5">
    <source>
        <dbReference type="EMBL" id="SMO36782.1"/>
    </source>
</evidence>
<reference evidence="5 6" key="1">
    <citation type="submission" date="2017-05" db="EMBL/GenBank/DDBJ databases">
        <authorList>
            <person name="Varghese N."/>
            <person name="Submissions S."/>
        </authorList>
    </citation>
    <scope>NUCLEOTIDE SEQUENCE [LARGE SCALE GENOMIC DNA]</scope>
    <source>
        <strain evidence="5 6">DSM 29506</strain>
    </source>
</reference>
<comment type="similarity">
    <text evidence="1">Belongs to the peptidase U62 family.</text>
</comment>
<evidence type="ECO:0000313" key="6">
    <source>
        <dbReference type="Proteomes" id="UP000316030"/>
    </source>
</evidence>
<evidence type="ECO:0000259" key="3">
    <source>
        <dbReference type="Pfam" id="PF19289"/>
    </source>
</evidence>
<organism evidence="5 6">
    <name type="scientific">Thalassovita litoralis</name>
    <dbReference type="NCBI Taxonomy" id="1010611"/>
    <lineage>
        <taxon>Bacteria</taxon>
        <taxon>Pseudomonadati</taxon>
        <taxon>Pseudomonadota</taxon>
        <taxon>Alphaproteobacteria</taxon>
        <taxon>Rhodobacterales</taxon>
        <taxon>Roseobacteraceae</taxon>
        <taxon>Thalassovita</taxon>
    </lineage>
</organism>
<sequence length="455" mass="47889">MNNERHRMTHSLDALTHALIDAARKAGADAADAIAVTGTSVSIDVRNGALEQAERSEGTDIGLRVFVGQRQANVSASDTRADTLREMAERAVAMAREAPEDPHIGLADPAQYAKDWDIDALQLADPTAEPDPAALQQDAQQAEAAALAVTGVTNVSAASAAYGQRAIHIATSNGFSGGYARTDRAVSCVAIAGEGTGMERDYDGDTRIFQSDLRSPQDVGQSAGERAVARLGARKPKTGSYPVLFDERISSSLIGHLLAAINGSAIARGSSWLLDGLGQQVLPDTLSLIEDPHRVRVSASRPFDAEGLPTQRRAIVDRGVLTGWTLDLATGRKLGMPSTGNAARGTSAPPSPTVWNVALTQGAATRADLLRDMGTGLLVTSMIGATINPNTGDYSRGAAGFWVEDGEIQYPVNECTIAGNLRDMLRRIIPANDARTHLSRVVPSLLIEGMTLAGN</sequence>
<dbReference type="InterPro" id="IPR045569">
    <property type="entry name" value="Metalloprtase-TldD/E_C"/>
</dbReference>
<dbReference type="InterPro" id="IPR045570">
    <property type="entry name" value="Metalloprtase-TldD/E_cen_dom"/>
</dbReference>
<evidence type="ECO:0000259" key="4">
    <source>
        <dbReference type="Pfam" id="PF19290"/>
    </source>
</evidence>
<dbReference type="InterPro" id="IPR036059">
    <property type="entry name" value="TldD/PmbA_sf"/>
</dbReference>
<dbReference type="Proteomes" id="UP000316030">
    <property type="component" value="Unassembled WGS sequence"/>
</dbReference>
<dbReference type="GO" id="GO:0008237">
    <property type="term" value="F:metallopeptidase activity"/>
    <property type="evidence" value="ECO:0007669"/>
    <property type="project" value="InterPro"/>
</dbReference>
<keyword evidence="6" id="KW-1185">Reference proteome</keyword>
<dbReference type="Pfam" id="PF19290">
    <property type="entry name" value="PmbA_TldD_2nd"/>
    <property type="match status" value="1"/>
</dbReference>
<dbReference type="PANTHER" id="PTHR43421:SF1">
    <property type="entry name" value="METALLOPROTEASE PMBA"/>
    <property type="match status" value="1"/>
</dbReference>
<name>A0A521APP5_9RHOB</name>
<proteinExistence type="inferred from homology"/>
<dbReference type="Gene3D" id="3.30.2290.10">
    <property type="entry name" value="PmbA/TldD superfamily"/>
    <property type="match status" value="1"/>
</dbReference>
<evidence type="ECO:0008006" key="7">
    <source>
        <dbReference type="Google" id="ProtNLM"/>
    </source>
</evidence>
<protein>
    <recommendedName>
        <fullName evidence="7">Peptidase PmbA</fullName>
    </recommendedName>
</protein>
<dbReference type="EMBL" id="FXTO01000001">
    <property type="protein sequence ID" value="SMO36782.1"/>
    <property type="molecule type" value="Genomic_DNA"/>
</dbReference>
<feature type="domain" description="Metalloprotease TldD/E N-terminal" evidence="2">
    <location>
        <begin position="31"/>
        <end position="95"/>
    </location>
</feature>
<dbReference type="InterPro" id="IPR047657">
    <property type="entry name" value="PmbA"/>
</dbReference>
<dbReference type="AlphaFoldDB" id="A0A521APP5"/>
<gene>
    <name evidence="5" type="ORF">SAMN06265173_101297</name>
</gene>
<dbReference type="InterPro" id="IPR035068">
    <property type="entry name" value="TldD/PmbA_N"/>
</dbReference>
<dbReference type="GO" id="GO:0005829">
    <property type="term" value="C:cytosol"/>
    <property type="evidence" value="ECO:0007669"/>
    <property type="project" value="TreeGrafter"/>
</dbReference>
<dbReference type="PANTHER" id="PTHR43421">
    <property type="entry name" value="METALLOPROTEASE PMBA"/>
    <property type="match status" value="1"/>
</dbReference>
<dbReference type="SUPFAM" id="SSF111283">
    <property type="entry name" value="Putative modulator of DNA gyrase, PmbA/TldD"/>
    <property type="match status" value="1"/>
</dbReference>
<dbReference type="Pfam" id="PF01523">
    <property type="entry name" value="PmbA_TldD_1st"/>
    <property type="match status" value="1"/>
</dbReference>
<dbReference type="GO" id="GO:0006508">
    <property type="term" value="P:proteolysis"/>
    <property type="evidence" value="ECO:0007669"/>
    <property type="project" value="InterPro"/>
</dbReference>
<feature type="domain" description="Metalloprotease TldD/E C-terminal" evidence="3">
    <location>
        <begin position="238"/>
        <end position="454"/>
    </location>
</feature>
<evidence type="ECO:0000256" key="1">
    <source>
        <dbReference type="ARBA" id="ARBA00005836"/>
    </source>
</evidence>